<dbReference type="Pfam" id="PF02399">
    <property type="entry name" value="Herpes_ori_bp"/>
    <property type="match status" value="1"/>
</dbReference>
<protein>
    <recommendedName>
        <fullName evidence="1">Replication origin-binding protein domain-containing protein</fullName>
    </recommendedName>
</protein>
<dbReference type="GO" id="GO:0006260">
    <property type="term" value="P:DNA replication"/>
    <property type="evidence" value="ECO:0007669"/>
    <property type="project" value="InterPro"/>
</dbReference>
<dbReference type="GO" id="GO:0003688">
    <property type="term" value="F:DNA replication origin binding"/>
    <property type="evidence" value="ECO:0007669"/>
    <property type="project" value="InterPro"/>
</dbReference>
<evidence type="ECO:0000313" key="3">
    <source>
        <dbReference type="Proteomes" id="UP000664859"/>
    </source>
</evidence>
<dbReference type="InterPro" id="IPR003450">
    <property type="entry name" value="Replication_origin-bd"/>
</dbReference>
<comment type="caution">
    <text evidence="2">The sequence shown here is derived from an EMBL/GenBank/DDBJ whole genome shotgun (WGS) entry which is preliminary data.</text>
</comment>
<organism evidence="2 3">
    <name type="scientific">Tribonema minus</name>
    <dbReference type="NCBI Taxonomy" id="303371"/>
    <lineage>
        <taxon>Eukaryota</taxon>
        <taxon>Sar</taxon>
        <taxon>Stramenopiles</taxon>
        <taxon>Ochrophyta</taxon>
        <taxon>PX clade</taxon>
        <taxon>Xanthophyceae</taxon>
        <taxon>Tribonematales</taxon>
        <taxon>Tribonemataceae</taxon>
        <taxon>Tribonema</taxon>
    </lineage>
</organism>
<dbReference type="AlphaFoldDB" id="A0A835Z4K0"/>
<dbReference type="EMBL" id="JAFCMP010000146">
    <property type="protein sequence ID" value="KAG5184910.1"/>
    <property type="molecule type" value="Genomic_DNA"/>
</dbReference>
<dbReference type="GO" id="GO:0005524">
    <property type="term" value="F:ATP binding"/>
    <property type="evidence" value="ECO:0007669"/>
    <property type="project" value="InterPro"/>
</dbReference>
<accession>A0A835Z4K0</accession>
<name>A0A835Z4K0_9STRA</name>
<feature type="domain" description="Replication origin-binding protein" evidence="1">
    <location>
        <begin position="451"/>
        <end position="727"/>
    </location>
</feature>
<evidence type="ECO:0000259" key="1">
    <source>
        <dbReference type="Pfam" id="PF02399"/>
    </source>
</evidence>
<evidence type="ECO:0000313" key="2">
    <source>
        <dbReference type="EMBL" id="KAG5184910.1"/>
    </source>
</evidence>
<dbReference type="SUPFAM" id="SSF52540">
    <property type="entry name" value="P-loop containing nucleoside triphosphate hydrolases"/>
    <property type="match status" value="1"/>
</dbReference>
<dbReference type="Proteomes" id="UP000664859">
    <property type="component" value="Unassembled WGS sequence"/>
</dbReference>
<reference evidence="2" key="1">
    <citation type="submission" date="2021-02" db="EMBL/GenBank/DDBJ databases">
        <title>First Annotated Genome of the Yellow-green Alga Tribonema minus.</title>
        <authorList>
            <person name="Mahan K.M."/>
        </authorList>
    </citation>
    <scope>NUCLEOTIDE SEQUENCE</scope>
    <source>
        <strain evidence="2">UTEX B ZZ1240</strain>
    </source>
</reference>
<dbReference type="InterPro" id="IPR027417">
    <property type="entry name" value="P-loop_NTPase"/>
</dbReference>
<sequence length="1183" mass="130195">MSLSKPFIADLAPNTVHQFVDEGVLALLNANPDLVRHLEAKGAAEKGKKRASDRHYDDGAQVMANMLARTRLEDGGRAIAYAYGKNRKAGQLYAKTKGSLQTAPTYTRHALTHGILRDWDMANAFFAICRDVCRMINIPCPMINDYCDNREATLEGVCTRLSVRRGEAKSLLLATLNGLTNFSRQELQGDTWLHRFADECERVQECFVRAYPEVAAKKKGKPNVRGKVTGDVLGGFMAGILKVMVETIQGLGLEASVYMLDGLMTHGDVPEGLAETLTAAIHKRTDFTSVSVIEKEIPLVDLHAEAAAAGITLVDPAAQDAVEDEGEYMDRDALIKKIGAAIYVILDAGMGSGKTEACVELVKHLRGLGWTVMWVTMRCSQVDSIGDRLTSAWAAMPAEVPPPPVHARGTVPNFFPPAAPVAPPAAAGGRPVDFAKYNQEKNFGGCRGGLITPEEFPHVIVEWESIHLAHGYYDLIICDEKRSTIATVNSSTNGVNGSHRQFHLDRFDDLMRHCRMFVAMDADCGVDGAVDDVISHFALDRAKKEALDALRDANEAEGEAREVALQRAMAMQRIADSGDVSSLVYKVIRKTQKITRDVVQMPDLSAIDRALDMASEGKRLGILCLGKARAKDLKRLLEKRVKGTIGLYHSGSPDLGDVRHINEAWDKHQIIIFTSCITAGPSYEGEMDAVFLFPCIGVTTPRGAHQMCGRFRNVKSNTVFLGVSGVAEEDVEGVTRHGLDEAFKLELLRLRYGNKAFATFTDEVKDQLAASGCVHPGMVQRKTFSSPPLLQKIIAYDLVERSYTQTSGKWLSYFKYMANLKGYSWRVNDKELSEVASIKLKIDIKDAARARKDAREAGIAEVVVEPFTQDPEYYDRLQKVAAGCNVKGGREAFMRDLEDHCGITVNNLEDAAAKVRIARDMPDTDPAKITACVIDAVARSSTAITCHRILAASGGDGGCGVAALLQDTYERYTQQGSETLRVTPHHTIALCDRLMKAMRLEGVGDRETPVNEGEFNKAEVELALKDMAAVRMCRNTTCNIKAVKGVLQRAMGYNVFENQPVCLTGPVEKALKLYPPLDMEQWFEGRNPGAVAVSIGEFTPSTTDSTRRLEELKGLFAVQAEPAGDDPFAHAKDEVRDESTRTRWCKRRAVVNEVMREQDVSDSEFIEAPMEWEMPEAKKIRVN</sequence>
<gene>
    <name evidence="2" type="ORF">JKP88DRAFT_276845</name>
</gene>
<keyword evidence="3" id="KW-1185">Reference proteome</keyword>
<proteinExistence type="predicted"/>